<dbReference type="GO" id="GO:0052689">
    <property type="term" value="F:carboxylic ester hydrolase activity"/>
    <property type="evidence" value="ECO:0007669"/>
    <property type="project" value="UniProtKB-KW"/>
</dbReference>
<dbReference type="PANTHER" id="PTHR43142:SF1">
    <property type="entry name" value="CARBOXYLIC ESTER HYDROLASE"/>
    <property type="match status" value="1"/>
</dbReference>
<dbReference type="EMBL" id="JALNTZ010000003">
    <property type="protein sequence ID" value="KAJ3657572.1"/>
    <property type="molecule type" value="Genomic_DNA"/>
</dbReference>
<evidence type="ECO:0000256" key="2">
    <source>
        <dbReference type="ARBA" id="ARBA00022487"/>
    </source>
</evidence>
<comment type="caution">
    <text evidence="6">The sequence shown here is derived from an EMBL/GenBank/DDBJ whole genome shotgun (WGS) entry which is preliminary data.</text>
</comment>
<dbReference type="InterPro" id="IPR029058">
    <property type="entry name" value="AB_hydrolase_fold"/>
</dbReference>
<accession>A0AA38IIM8</accession>
<evidence type="ECO:0000256" key="1">
    <source>
        <dbReference type="ARBA" id="ARBA00005964"/>
    </source>
</evidence>
<dbReference type="Gene3D" id="3.40.50.1820">
    <property type="entry name" value="alpha/beta hydrolase"/>
    <property type="match status" value="1"/>
</dbReference>
<evidence type="ECO:0000256" key="4">
    <source>
        <dbReference type="ARBA" id="ARBA00023180"/>
    </source>
</evidence>
<comment type="similarity">
    <text evidence="1">Belongs to the type-B carboxylesterase/lipase family.</text>
</comment>
<dbReference type="SUPFAM" id="SSF53474">
    <property type="entry name" value="alpha/beta-Hydrolases"/>
    <property type="match status" value="1"/>
</dbReference>
<dbReference type="Pfam" id="PF00135">
    <property type="entry name" value="COesterase"/>
    <property type="match status" value="1"/>
</dbReference>
<dbReference type="PANTHER" id="PTHR43142">
    <property type="entry name" value="CARBOXYLIC ESTER HYDROLASE"/>
    <property type="match status" value="1"/>
</dbReference>
<sequence>MSDPICTLEQGQVKGKIEKDMDGNPFLSFMGIPYAKPPLDKLRFKPPQPAEKWQGIYDATKEPNNCYSLQVELTGFVKLKGSEDCLFLNVFTHQLNKSGSENLRPVMVFIHGGAFITGSIARVTFGPEFLMTEDIVLVLMNYRLGALGFLTIEDPSFQVTGNAGLKDQILALKWVQKNIKQFCGDPSNVTLLGQSAGSASVHYLVLSPQTKGLFHRAVMQSGTATCPWARGKNNTEQLARTSRCKQTDTKQVLECLQGVTVQRLIKAQNKNFAMITGPGAQAAFGPTVEVPNPTAVITDEPLKLINSGNYNHVPLMFGYTSEEGILGAWGSRCKVKKKLKDMLPYSFGYDKDSEEARALRQKVFQFYYGKDKPNIGKMEIFAQISSDITFLRGIYQAIKGHVKTAQKPVYLYRVSIETELNAFKRILKYKHKGACHGDDVCYIFKAKYAKYKPSTIEERAIRRHVRLWTNFARTSNPIPNHDDLVKTYWNPATEKNLNFLDIGEELVPGKEPPDMDRIAFWEQICKGINEKYK</sequence>
<keyword evidence="2" id="KW-0719">Serine esterase</keyword>
<feature type="domain" description="Carboxylesterase type B" evidence="5">
    <location>
        <begin position="3"/>
        <end position="521"/>
    </location>
</feature>
<proteinExistence type="inferred from homology"/>
<protein>
    <recommendedName>
        <fullName evidence="5">Carboxylesterase type B domain-containing protein</fullName>
    </recommendedName>
</protein>
<evidence type="ECO:0000313" key="6">
    <source>
        <dbReference type="EMBL" id="KAJ3657572.1"/>
    </source>
</evidence>
<gene>
    <name evidence="6" type="ORF">Zmor_009362</name>
</gene>
<evidence type="ECO:0000256" key="3">
    <source>
        <dbReference type="ARBA" id="ARBA00022801"/>
    </source>
</evidence>
<evidence type="ECO:0000313" key="7">
    <source>
        <dbReference type="Proteomes" id="UP001168821"/>
    </source>
</evidence>
<evidence type="ECO:0000259" key="5">
    <source>
        <dbReference type="Pfam" id="PF00135"/>
    </source>
</evidence>
<dbReference type="AlphaFoldDB" id="A0AA38IIM8"/>
<name>A0AA38IIM8_9CUCU</name>
<dbReference type="Proteomes" id="UP001168821">
    <property type="component" value="Unassembled WGS sequence"/>
</dbReference>
<keyword evidence="3" id="KW-0378">Hydrolase</keyword>
<dbReference type="InterPro" id="IPR002018">
    <property type="entry name" value="CarbesteraseB"/>
</dbReference>
<keyword evidence="4" id="KW-0325">Glycoprotein</keyword>
<organism evidence="6 7">
    <name type="scientific">Zophobas morio</name>
    <dbReference type="NCBI Taxonomy" id="2755281"/>
    <lineage>
        <taxon>Eukaryota</taxon>
        <taxon>Metazoa</taxon>
        <taxon>Ecdysozoa</taxon>
        <taxon>Arthropoda</taxon>
        <taxon>Hexapoda</taxon>
        <taxon>Insecta</taxon>
        <taxon>Pterygota</taxon>
        <taxon>Neoptera</taxon>
        <taxon>Endopterygota</taxon>
        <taxon>Coleoptera</taxon>
        <taxon>Polyphaga</taxon>
        <taxon>Cucujiformia</taxon>
        <taxon>Tenebrionidae</taxon>
        <taxon>Zophobas</taxon>
    </lineage>
</organism>
<reference evidence="6" key="1">
    <citation type="journal article" date="2023" name="G3 (Bethesda)">
        <title>Whole genome assemblies of Zophobas morio and Tenebrio molitor.</title>
        <authorList>
            <person name="Kaur S."/>
            <person name="Stinson S.A."/>
            <person name="diCenzo G.C."/>
        </authorList>
    </citation>
    <scope>NUCLEOTIDE SEQUENCE</scope>
    <source>
        <strain evidence="6">QUZm001</strain>
    </source>
</reference>
<keyword evidence="7" id="KW-1185">Reference proteome</keyword>